<dbReference type="Proteomes" id="UP000291269">
    <property type="component" value="Unassembled WGS sequence"/>
</dbReference>
<keyword evidence="2" id="KW-1185">Reference proteome</keyword>
<gene>
    <name evidence="1" type="ORF">ESZ91_01905</name>
</gene>
<name>A0A4Q2KCP1_9FIRM</name>
<dbReference type="AlphaFoldDB" id="A0A4Q2KCP1"/>
<organism evidence="1 2">
    <name type="scientific">Candidatus Borkfalkia ceftriaxoniphila</name>
    <dbReference type="NCBI Taxonomy" id="2508949"/>
    <lineage>
        <taxon>Bacteria</taxon>
        <taxon>Bacillati</taxon>
        <taxon>Bacillota</taxon>
        <taxon>Clostridia</taxon>
        <taxon>Christensenellales</taxon>
        <taxon>Christensenellaceae</taxon>
        <taxon>Candidatus Borkfalkia</taxon>
    </lineage>
</organism>
<proteinExistence type="predicted"/>
<dbReference type="EMBL" id="SDOZ01000002">
    <property type="protein sequence ID" value="RXZ61163.1"/>
    <property type="molecule type" value="Genomic_DNA"/>
</dbReference>
<protein>
    <submittedName>
        <fullName evidence="1">Uncharacterized protein</fullName>
    </submittedName>
</protein>
<comment type="caution">
    <text evidence="1">The sequence shown here is derived from an EMBL/GenBank/DDBJ whole genome shotgun (WGS) entry which is preliminary data.</text>
</comment>
<evidence type="ECO:0000313" key="1">
    <source>
        <dbReference type="EMBL" id="RXZ61163.1"/>
    </source>
</evidence>
<reference evidence="1 2" key="1">
    <citation type="journal article" date="2019" name="Gut">
        <title>Antibiotics-induced monodominance of a novel gut bacterial order.</title>
        <authorList>
            <person name="Hildebrand F."/>
            <person name="Moitinho-Silva L."/>
            <person name="Blasche S."/>
            <person name="Jahn M.T."/>
            <person name="Gossmann T.I."/>
            <person name="Heuerta-Cepas J."/>
            <person name="Hercog R."/>
            <person name="Luetge M."/>
            <person name="Bahram M."/>
            <person name="Pryszlak A."/>
            <person name="Alves R.J."/>
            <person name="Waszak S.M."/>
            <person name="Zhu A."/>
            <person name="Ye L."/>
            <person name="Costea P.I."/>
            <person name="Aalvink S."/>
            <person name="Belzer C."/>
            <person name="Forslund S.K."/>
            <person name="Sunagawa S."/>
            <person name="Hentschel U."/>
            <person name="Merten C."/>
            <person name="Patil K.R."/>
            <person name="Benes V."/>
            <person name="Bork P."/>
        </authorList>
    </citation>
    <scope>NUCLEOTIDE SEQUENCE [LARGE SCALE GENOMIC DNA]</scope>
    <source>
        <strain evidence="1 2">HDS1380</strain>
    </source>
</reference>
<accession>A0A4Q2KCP1</accession>
<dbReference type="RefSeq" id="WP_129223575.1">
    <property type="nucleotide sequence ID" value="NZ_SDOZ01000002.1"/>
</dbReference>
<evidence type="ECO:0000313" key="2">
    <source>
        <dbReference type="Proteomes" id="UP000291269"/>
    </source>
</evidence>
<sequence length="102" mass="11657">MISVRFFLKEGYPVSCELKDGENVFFGGVTAQGEFFCEKGVPYPEMMLRALVNKCMDGRIPVLFARDEWGVDLARFGFEREGGKYACPRERLRLPHDCEKAP</sequence>